<dbReference type="Proteomes" id="UP000199415">
    <property type="component" value="Unassembled WGS sequence"/>
</dbReference>
<evidence type="ECO:0000256" key="1">
    <source>
        <dbReference type="SAM" id="Coils"/>
    </source>
</evidence>
<dbReference type="Gene3D" id="1.20.5.340">
    <property type="match status" value="1"/>
</dbReference>
<evidence type="ECO:0000313" key="3">
    <source>
        <dbReference type="EMBL" id="SDF87948.1"/>
    </source>
</evidence>
<dbReference type="EMBL" id="FNCE01000003">
    <property type="protein sequence ID" value="SDF87948.1"/>
    <property type="molecule type" value="Genomic_DNA"/>
</dbReference>
<sequence length="118" mass="13374">MHEAVALKLWKLVFGAGGIVLAVSTLGWRVYQHLERRVEALRVDVARRDEPREAEMRTRMDKLEDDIGSLRATIATVSDLDRHFGHLNAALAELRQDVRQTNHRIDELQGRAPRGSPA</sequence>
<dbReference type="STRING" id="1082479.SAMN05216241_1034"/>
<evidence type="ECO:0000256" key="2">
    <source>
        <dbReference type="SAM" id="Phobius"/>
    </source>
</evidence>
<keyword evidence="4" id="KW-1185">Reference proteome</keyword>
<feature type="transmembrane region" description="Helical" evidence="2">
    <location>
        <begin position="12"/>
        <end position="31"/>
    </location>
</feature>
<organism evidence="3 4">
    <name type="scientific">Limimonas halophila</name>
    <dbReference type="NCBI Taxonomy" id="1082479"/>
    <lineage>
        <taxon>Bacteria</taxon>
        <taxon>Pseudomonadati</taxon>
        <taxon>Pseudomonadota</taxon>
        <taxon>Alphaproteobacteria</taxon>
        <taxon>Rhodospirillales</taxon>
        <taxon>Rhodovibrionaceae</taxon>
        <taxon>Limimonas</taxon>
    </lineage>
</organism>
<protein>
    <submittedName>
        <fullName evidence="3">Uncharacterized protein</fullName>
    </submittedName>
</protein>
<accession>A0A1G7PNZ6</accession>
<keyword evidence="2" id="KW-1133">Transmembrane helix</keyword>
<gene>
    <name evidence="3" type="ORF">SAMN05216241_1034</name>
</gene>
<dbReference type="AlphaFoldDB" id="A0A1G7PNZ6"/>
<dbReference type="RefSeq" id="WP_143006169.1">
    <property type="nucleotide sequence ID" value="NZ_FNCE01000003.1"/>
</dbReference>
<feature type="coiled-coil region" evidence="1">
    <location>
        <begin position="53"/>
        <end position="111"/>
    </location>
</feature>
<keyword evidence="2" id="KW-0472">Membrane</keyword>
<reference evidence="3 4" key="1">
    <citation type="submission" date="2016-10" db="EMBL/GenBank/DDBJ databases">
        <authorList>
            <person name="de Groot N.N."/>
        </authorList>
    </citation>
    <scope>NUCLEOTIDE SEQUENCE [LARGE SCALE GENOMIC DNA]</scope>
    <source>
        <strain evidence="3 4">DSM 25584</strain>
    </source>
</reference>
<evidence type="ECO:0000313" key="4">
    <source>
        <dbReference type="Proteomes" id="UP000199415"/>
    </source>
</evidence>
<keyword evidence="1" id="KW-0175">Coiled coil</keyword>
<proteinExistence type="predicted"/>
<keyword evidence="2" id="KW-0812">Transmembrane</keyword>
<name>A0A1G7PNZ6_9PROT</name>